<comment type="subunit">
    <text evidence="3">Homodimer.</text>
</comment>
<organism evidence="7 8">
    <name type="scientific">Lupinus luteus</name>
    <name type="common">European yellow lupine</name>
    <dbReference type="NCBI Taxonomy" id="3873"/>
    <lineage>
        <taxon>Eukaryota</taxon>
        <taxon>Viridiplantae</taxon>
        <taxon>Streptophyta</taxon>
        <taxon>Embryophyta</taxon>
        <taxon>Tracheophyta</taxon>
        <taxon>Spermatophyta</taxon>
        <taxon>Magnoliopsida</taxon>
        <taxon>eudicotyledons</taxon>
        <taxon>Gunneridae</taxon>
        <taxon>Pentapetalae</taxon>
        <taxon>rosids</taxon>
        <taxon>fabids</taxon>
        <taxon>Fabales</taxon>
        <taxon>Fabaceae</taxon>
        <taxon>Papilionoideae</taxon>
        <taxon>50 kb inversion clade</taxon>
        <taxon>genistoids sensu lato</taxon>
        <taxon>core genistoids</taxon>
        <taxon>Genisteae</taxon>
        <taxon>Lupinus</taxon>
    </lineage>
</organism>
<dbReference type="InterPro" id="IPR050478">
    <property type="entry name" value="Ethylene_sulfur-biosynth"/>
</dbReference>
<sequence>MGGVVVEDSSTTNENCLSCSNGTTITTPLNLDVGDPLLFEPYWKKMGDKCRVVIEGNDFMSYGFDPKSVCSFIHPELKDAIKRIHCLVGNAVIDDKYIVVGTGSTQLFQASWFALSPSDSSNPINVISAAPYYSAYPDAAGFLRSGIYHWGGDAKLYDKDEPYIEIVTSPNNPDGTIRGPVVRSKSEGKLVHDFAYYWPQYTPITHKADHDVMLFTFSKCTGHAGSRIGWAIVKDIEVAKKMTHFLYLSSVGASKESQIRAAKILGVLCDSYQNLGSQPFFEYGKCLMRERWEKLREVFEKSNVFTLAKYPKAYCKFTNETSETYPGRGASRTKQSVT</sequence>
<dbReference type="InterPro" id="IPR037029">
    <property type="entry name" value="Alliinase_N_sf"/>
</dbReference>
<proteinExistence type="inferred from homology"/>
<dbReference type="Pfam" id="PF04864">
    <property type="entry name" value="Alliinase_C"/>
    <property type="match status" value="1"/>
</dbReference>
<keyword evidence="4" id="KW-0032">Aminotransferase</keyword>
<gene>
    <name evidence="7" type="ORF">LLUT_LOCUS31908</name>
</gene>
<protein>
    <recommendedName>
        <fullName evidence="6">Alliinase C-terminal domain-containing protein</fullName>
    </recommendedName>
</protein>
<evidence type="ECO:0000256" key="2">
    <source>
        <dbReference type="ARBA" id="ARBA00006312"/>
    </source>
</evidence>
<dbReference type="InterPro" id="IPR015422">
    <property type="entry name" value="PyrdxlP-dep_Trfase_small"/>
</dbReference>
<dbReference type="PANTHER" id="PTHR43795:SF15">
    <property type="entry name" value="TRYPTOPHAN AMINOTRANSFERASE-RELATED PROTEIN 1"/>
    <property type="match status" value="1"/>
</dbReference>
<feature type="domain" description="Alliinase C-terminal" evidence="6">
    <location>
        <begin position="30"/>
        <end position="327"/>
    </location>
</feature>
<reference evidence="7 8" key="1">
    <citation type="submission" date="2024-03" db="EMBL/GenBank/DDBJ databases">
        <authorList>
            <person name="Martinez-Hernandez J."/>
        </authorList>
    </citation>
    <scope>NUCLEOTIDE SEQUENCE [LARGE SCALE GENOMIC DNA]</scope>
</reference>
<dbReference type="AlphaFoldDB" id="A0AAV1YA59"/>
<comment type="cofactor">
    <cofactor evidence="1">
        <name>pyridoxal 5'-phosphate</name>
        <dbReference type="ChEBI" id="CHEBI:597326"/>
    </cofactor>
</comment>
<evidence type="ECO:0000313" key="7">
    <source>
        <dbReference type="EMBL" id="CAL0330848.1"/>
    </source>
</evidence>
<dbReference type="CDD" id="cd00609">
    <property type="entry name" value="AAT_like"/>
    <property type="match status" value="1"/>
</dbReference>
<comment type="caution">
    <text evidence="7">The sequence shown here is derived from an EMBL/GenBank/DDBJ whole genome shotgun (WGS) entry which is preliminary data.</text>
</comment>
<keyword evidence="8" id="KW-1185">Reference proteome</keyword>
<evidence type="ECO:0000313" key="8">
    <source>
        <dbReference type="Proteomes" id="UP001497480"/>
    </source>
</evidence>
<dbReference type="InterPro" id="IPR006948">
    <property type="entry name" value="Alliinase_C"/>
</dbReference>
<evidence type="ECO:0000256" key="4">
    <source>
        <dbReference type="ARBA" id="ARBA00022576"/>
    </source>
</evidence>
<evidence type="ECO:0000256" key="3">
    <source>
        <dbReference type="ARBA" id="ARBA00011738"/>
    </source>
</evidence>
<dbReference type="PANTHER" id="PTHR43795">
    <property type="entry name" value="BIFUNCTIONAL ASPARTATE AMINOTRANSFERASE AND GLUTAMATE/ASPARTATE-PREPHENATE AMINOTRANSFERASE-RELATED"/>
    <property type="match status" value="1"/>
</dbReference>
<keyword evidence="4" id="KW-0808">Transferase</keyword>
<dbReference type="GO" id="GO:0008483">
    <property type="term" value="F:transaminase activity"/>
    <property type="evidence" value="ECO:0007669"/>
    <property type="project" value="UniProtKB-KW"/>
</dbReference>
<evidence type="ECO:0000256" key="1">
    <source>
        <dbReference type="ARBA" id="ARBA00001933"/>
    </source>
</evidence>
<dbReference type="Proteomes" id="UP001497480">
    <property type="component" value="Unassembled WGS sequence"/>
</dbReference>
<comment type="similarity">
    <text evidence="2">Belongs to the alliinase family.</text>
</comment>
<evidence type="ECO:0000259" key="6">
    <source>
        <dbReference type="Pfam" id="PF04864"/>
    </source>
</evidence>
<dbReference type="Gene3D" id="3.40.640.10">
    <property type="entry name" value="Type I PLP-dependent aspartate aminotransferase-like (Major domain)"/>
    <property type="match status" value="1"/>
</dbReference>
<evidence type="ECO:0000256" key="5">
    <source>
        <dbReference type="ARBA" id="ARBA00022898"/>
    </source>
</evidence>
<dbReference type="EMBL" id="CAXHTB010000023">
    <property type="protein sequence ID" value="CAL0330848.1"/>
    <property type="molecule type" value="Genomic_DNA"/>
</dbReference>
<dbReference type="GO" id="GO:0016846">
    <property type="term" value="F:carbon-sulfur lyase activity"/>
    <property type="evidence" value="ECO:0007669"/>
    <property type="project" value="InterPro"/>
</dbReference>
<dbReference type="InterPro" id="IPR015424">
    <property type="entry name" value="PyrdxlP-dep_Trfase"/>
</dbReference>
<keyword evidence="5" id="KW-0663">Pyridoxal phosphate</keyword>
<dbReference type="InterPro" id="IPR015421">
    <property type="entry name" value="PyrdxlP-dep_Trfase_major"/>
</dbReference>
<dbReference type="Gene3D" id="3.90.1150.10">
    <property type="entry name" value="Aspartate Aminotransferase, domain 1"/>
    <property type="match status" value="1"/>
</dbReference>
<name>A0AAV1YA59_LUPLU</name>
<dbReference type="GO" id="GO:0006520">
    <property type="term" value="P:amino acid metabolic process"/>
    <property type="evidence" value="ECO:0007669"/>
    <property type="project" value="TreeGrafter"/>
</dbReference>
<dbReference type="Gene3D" id="2.10.25.30">
    <property type="entry name" value="EGF-like, alliinase"/>
    <property type="match status" value="1"/>
</dbReference>
<dbReference type="SUPFAM" id="SSF53383">
    <property type="entry name" value="PLP-dependent transferases"/>
    <property type="match status" value="1"/>
</dbReference>
<accession>A0AAV1YA59</accession>